<comment type="caution">
    <text evidence="1">Lacks conserved residue(s) required for the propagation of feature annotation.</text>
</comment>
<dbReference type="GeneID" id="101863162"/>
<keyword evidence="4" id="KW-1185">Reference proteome</keyword>
<proteinExistence type="predicted"/>
<feature type="domain" description="VWFC" evidence="2">
    <location>
        <begin position="62"/>
        <end position="129"/>
    </location>
</feature>
<dbReference type="Proteomes" id="UP000694888">
    <property type="component" value="Unplaced"/>
</dbReference>
<feature type="domain" description="ShKT" evidence="3">
    <location>
        <begin position="425"/>
        <end position="459"/>
    </location>
</feature>
<dbReference type="PROSITE" id="PS50184">
    <property type="entry name" value="VWFC_2"/>
    <property type="match status" value="1"/>
</dbReference>
<feature type="non-terminal residue" evidence="5">
    <location>
        <position position="1"/>
    </location>
</feature>
<dbReference type="InterPro" id="IPR003582">
    <property type="entry name" value="ShKT_dom"/>
</dbReference>
<gene>
    <name evidence="5" type="primary">LOC101863162</name>
</gene>
<dbReference type="RefSeq" id="XP_005113442.2">
    <property type="nucleotide sequence ID" value="XM_005113385.2"/>
</dbReference>
<feature type="non-terminal residue" evidence="5">
    <location>
        <position position="599"/>
    </location>
</feature>
<evidence type="ECO:0000313" key="4">
    <source>
        <dbReference type="Proteomes" id="UP000694888"/>
    </source>
</evidence>
<feature type="disulfide bond" evidence="1">
    <location>
        <begin position="425"/>
        <end position="459"/>
    </location>
</feature>
<dbReference type="InterPro" id="IPR001007">
    <property type="entry name" value="VWF_dom"/>
</dbReference>
<dbReference type="Pfam" id="PF01549">
    <property type="entry name" value="ShK"/>
    <property type="match status" value="3"/>
</dbReference>
<dbReference type="SUPFAM" id="SSF57603">
    <property type="entry name" value="FnI-like domain"/>
    <property type="match status" value="2"/>
</dbReference>
<evidence type="ECO:0000256" key="1">
    <source>
        <dbReference type="PROSITE-ProRule" id="PRU01005"/>
    </source>
</evidence>
<organism evidence="4 5">
    <name type="scientific">Aplysia californica</name>
    <name type="common">California sea hare</name>
    <dbReference type="NCBI Taxonomy" id="6500"/>
    <lineage>
        <taxon>Eukaryota</taxon>
        <taxon>Metazoa</taxon>
        <taxon>Spiralia</taxon>
        <taxon>Lophotrochozoa</taxon>
        <taxon>Mollusca</taxon>
        <taxon>Gastropoda</taxon>
        <taxon>Heterobranchia</taxon>
        <taxon>Euthyneura</taxon>
        <taxon>Tectipleura</taxon>
        <taxon>Aplysiida</taxon>
        <taxon>Aplysioidea</taxon>
        <taxon>Aplysiidae</taxon>
        <taxon>Aplysia</taxon>
    </lineage>
</organism>
<dbReference type="SMART" id="SM00214">
    <property type="entry name" value="VWC"/>
    <property type="match status" value="3"/>
</dbReference>
<dbReference type="SMART" id="SM00254">
    <property type="entry name" value="ShKT"/>
    <property type="match status" value="3"/>
</dbReference>
<evidence type="ECO:0000259" key="3">
    <source>
        <dbReference type="PROSITE" id="PS51670"/>
    </source>
</evidence>
<sequence length="599" mass="63207">CPVYAELPSYCKLILPQGSNCCKEPVCTVNGKNVTGEVPIGTVQTKGGSSAKRDVNPTTGKGICNYKGQPYPAGATWFDGCDFSCSCAQDGSYYTCVSRCPSYPASGAVSANCQTVTVPGQCCPVLHCDIPGVGKYSPVPDMLTVPVVPPPKPGQPGKTASGLPQIWLVPGVNSNKPTLPGGGYVIPSTSPGLTGLRDKCVYSNHLYDEGDTWYAGCDLICTCLDAFTGHYTCDHECPTFEAKLLPSGCSLVQSGCCQMPTCRMPNGTVFDPVAKPEPTMPVVNGVGGGFTGTKLGFTGNSSFISGARNGCVFKTKFYNTGDKWSDGCEHECECVDGNIGLYKCIENCVKYENVPPNCQVVDVPNECCKTVSCKKSLPITLATTTLATTTLATTTLAPTTTPVTSASPTSVVVTTATMMTSSAPCSDVAPNCQSYGPSACKAPYLEWAKINCALTCGICQSSTTPATVCEDLENCQQYGANVCTDFQSWSEINCKRLCGYCGNSAITVTTPPMTTQSTAPRCVDKLQCDEYGPYICTQPDYSQWVLQNCQAYCSLCQASTPNSAVKVTPMTSFPGWTMLLKGVSGVPGDLAQLWSTNNT</sequence>
<accession>A0ABM0KB93</accession>
<protein>
    <submittedName>
        <fullName evidence="5">Uncharacterized protein LOC101863162</fullName>
    </submittedName>
</protein>
<evidence type="ECO:0000313" key="5">
    <source>
        <dbReference type="RefSeq" id="XP_005113442.2"/>
    </source>
</evidence>
<name>A0ABM0KB93_APLCA</name>
<reference evidence="5" key="1">
    <citation type="submission" date="2025-08" db="UniProtKB">
        <authorList>
            <consortium name="RefSeq"/>
        </authorList>
    </citation>
    <scope>IDENTIFICATION</scope>
</reference>
<dbReference type="PROSITE" id="PS51670">
    <property type="entry name" value="SHKT"/>
    <property type="match status" value="1"/>
</dbReference>
<keyword evidence="1" id="KW-1015">Disulfide bond</keyword>
<evidence type="ECO:0000259" key="2">
    <source>
        <dbReference type="PROSITE" id="PS50184"/>
    </source>
</evidence>